<evidence type="ECO:0000313" key="3">
    <source>
        <dbReference type="Proteomes" id="UP000230214"/>
    </source>
</evidence>
<protein>
    <submittedName>
        <fullName evidence="2">Uncharacterized protein</fullName>
    </submittedName>
</protein>
<organism evidence="2 3">
    <name type="scientific">candidate division WWE3 bacterium CG10_big_fil_rev_8_21_14_0_10_32_10</name>
    <dbReference type="NCBI Taxonomy" id="1975090"/>
    <lineage>
        <taxon>Bacteria</taxon>
        <taxon>Katanobacteria</taxon>
    </lineage>
</organism>
<proteinExistence type="predicted"/>
<reference evidence="2 3" key="1">
    <citation type="submission" date="2017-09" db="EMBL/GenBank/DDBJ databases">
        <title>Depth-based differentiation of microbial function through sediment-hosted aquifers and enrichment of novel symbionts in the deep terrestrial subsurface.</title>
        <authorList>
            <person name="Probst A.J."/>
            <person name="Ladd B."/>
            <person name="Jarett J.K."/>
            <person name="Geller-Mcgrath D.E."/>
            <person name="Sieber C.M."/>
            <person name="Emerson J.B."/>
            <person name="Anantharaman K."/>
            <person name="Thomas B.C."/>
            <person name="Malmstrom R."/>
            <person name="Stieglmeier M."/>
            <person name="Klingl A."/>
            <person name="Woyke T."/>
            <person name="Ryan C.M."/>
            <person name="Banfield J.F."/>
        </authorList>
    </citation>
    <scope>NUCLEOTIDE SEQUENCE [LARGE SCALE GENOMIC DNA]</scope>
    <source>
        <strain evidence="2">CG10_big_fil_rev_8_21_14_0_10_32_10</strain>
    </source>
</reference>
<evidence type="ECO:0000256" key="1">
    <source>
        <dbReference type="SAM" id="Phobius"/>
    </source>
</evidence>
<keyword evidence="1" id="KW-0472">Membrane</keyword>
<name>A0A2H0R9S9_UNCKA</name>
<feature type="transmembrane region" description="Helical" evidence="1">
    <location>
        <begin position="436"/>
        <end position="456"/>
    </location>
</feature>
<sequence length="1124" mass="130414">MKLSLFFKKIFKYKYFLFLLILVFILATVNHVSNTWLLGWDSLSDEFNFKINFIRQFAGIWNEYQGLGTAGGHAHASDFPRFIYLFVSSLFFPRQFLRYSYFFVTLFVGSLGMFKLASFLFKNTSKKVIKVFGRSYKSNELLGLLSSLFYIFNLGTLQIFYVPFEMFNTQFMVLPWIFYYALIFLKRQNKRSIFLFSLFVLLGTPQAYAPVLFYVLFGSLGLFLFVYWLLSGDYKKIVFKRSVVLVLTLLLINLFWILPNVYYIKNYSASVSNARINSLFSTDAFLQSSKWGTLIDFPILRGFLFGWQSYKSDGSINYLMPQWRSYMAKTPVLMLGLFYFFTILLGAFYSIYKKNKFFISILPVFFISLFMVIGYNTPLKFVWDMLRDFGTLLKEGLRFPWTKFSVLLQFVYSLYFSYGVYFWYKLILRYKKYSKLFLVLFVTFSVSLFIYMFPFFKGDLVSKEMQISLDPNYNLVYKFFENENSNTRIAYLPAPSLFGWSYYNWSEKSYQGAGFVWFGLAQSFLTRDFDRWHPANEQFYNEFQYAIYSENADLLLYLINKYQLDYLLLDKNVITPGAPRATFYEQTENLLAKVPDLVLDKRFGNIYIYNIQNTTYNIQSYVYTPESFIPTNVNYGFSNVDPFFYFNDGEFKDYIKVEDTSLDSNPIFSDDTKLANLLQNNIYKISLGDTKKSNELLIPNLTKKEPVPTRLWFENNSINAEFLYPKILAGDSAIYSPYYTQKFALNSKLGLNNINANVLIEGNLVNLSNLKQDTFLFPTSRAVLFSKNANNFVDLSNKIYSAEAFDCGGGSGSFGKIIGESGKSVSLIAKDKSVCMDFNYNFINAEPVVYKVKFSYKSNTNSKPLYCLNYVDGKHCLNQKYKNSPSAQSSYKTYEDYVYVSKPGEVYLSLILENYSQNEELVDFKDIQITQYKADNYISLAPNENAYNIKTIIELDKYSNYFVQLPSYGLFNRNYVSGDVSYNSLPKNCDNFNQKFYDRVLNDNYYSYTATDAISCDSINTSNVNSTTSWLFTFENEYISGKGLDICIAGTNLDKCLIQDRLSSSHSEALFNLDEESNVKTSPEIDPSQVRLGQDDAIVSKSYILPSYPAAQEVRVNISNQSIG</sequence>
<feature type="transmembrane region" description="Helical" evidence="1">
    <location>
        <begin position="214"/>
        <end position="230"/>
    </location>
</feature>
<gene>
    <name evidence="2" type="ORF">COV24_03695</name>
</gene>
<feature type="transmembrane region" description="Helical" evidence="1">
    <location>
        <begin position="242"/>
        <end position="264"/>
    </location>
</feature>
<feature type="transmembrane region" description="Helical" evidence="1">
    <location>
        <begin position="332"/>
        <end position="352"/>
    </location>
</feature>
<feature type="transmembrane region" description="Helical" evidence="1">
    <location>
        <begin position="192"/>
        <end position="208"/>
    </location>
</feature>
<feature type="transmembrane region" description="Helical" evidence="1">
    <location>
        <begin position="404"/>
        <end position="424"/>
    </location>
</feature>
<keyword evidence="1" id="KW-1133">Transmembrane helix</keyword>
<dbReference type="EMBL" id="PCXU01000030">
    <property type="protein sequence ID" value="PIR43268.1"/>
    <property type="molecule type" value="Genomic_DNA"/>
</dbReference>
<accession>A0A2H0R9S9</accession>
<feature type="transmembrane region" description="Helical" evidence="1">
    <location>
        <begin position="141"/>
        <end position="161"/>
    </location>
</feature>
<feature type="transmembrane region" description="Helical" evidence="1">
    <location>
        <begin position="99"/>
        <end position="121"/>
    </location>
</feature>
<dbReference type="AlphaFoldDB" id="A0A2H0R9S9"/>
<dbReference type="Proteomes" id="UP000230214">
    <property type="component" value="Unassembled WGS sequence"/>
</dbReference>
<evidence type="ECO:0000313" key="2">
    <source>
        <dbReference type="EMBL" id="PIR43268.1"/>
    </source>
</evidence>
<feature type="transmembrane region" description="Helical" evidence="1">
    <location>
        <begin position="357"/>
        <end position="375"/>
    </location>
</feature>
<feature type="transmembrane region" description="Helical" evidence="1">
    <location>
        <begin position="167"/>
        <end position="185"/>
    </location>
</feature>
<feature type="non-terminal residue" evidence="2">
    <location>
        <position position="1124"/>
    </location>
</feature>
<comment type="caution">
    <text evidence="2">The sequence shown here is derived from an EMBL/GenBank/DDBJ whole genome shotgun (WGS) entry which is preliminary data.</text>
</comment>
<keyword evidence="1" id="KW-0812">Transmembrane</keyword>